<dbReference type="NCBIfam" id="NF002805">
    <property type="entry name" value="PRK02947.1"/>
    <property type="match status" value="1"/>
</dbReference>
<dbReference type="AlphaFoldDB" id="H5V2C5"/>
<dbReference type="RefSeq" id="WP_002435710.1">
    <property type="nucleotide sequence ID" value="NZ_BAFF01000005.1"/>
</dbReference>
<dbReference type="GO" id="GO:0097367">
    <property type="term" value="F:carbohydrate derivative binding"/>
    <property type="evidence" value="ECO:0007669"/>
    <property type="project" value="InterPro"/>
</dbReference>
<accession>H5V2C5</accession>
<dbReference type="InterPro" id="IPR001347">
    <property type="entry name" value="SIS_dom"/>
</dbReference>
<reference evidence="2 3" key="1">
    <citation type="submission" date="2012-02" db="EMBL/GenBank/DDBJ databases">
        <title>Whole genome shotgun sequence of Escherichia hermannii NBRC 105704.</title>
        <authorList>
            <person name="Yoshida I."/>
            <person name="Hosoyama A."/>
            <person name="Tsuchikane K."/>
            <person name="Katsumata H."/>
            <person name="Yamazaki S."/>
            <person name="Fujita N."/>
        </authorList>
    </citation>
    <scope>NUCLEOTIDE SEQUENCE [LARGE SCALE GENOMIC DNA]</scope>
    <source>
        <strain evidence="2 3">NBRC 105704</strain>
    </source>
</reference>
<comment type="caution">
    <text evidence="2">The sequence shown here is derived from an EMBL/GenBank/DDBJ whole genome shotgun (WGS) entry which is preliminary data.</text>
</comment>
<dbReference type="GeneID" id="92828483"/>
<name>H5V2C5_ATLHE</name>
<gene>
    <name evidence="2" type="ORF">EH105704_05_01390</name>
</gene>
<evidence type="ECO:0000313" key="2">
    <source>
        <dbReference type="EMBL" id="GAB52133.1"/>
    </source>
</evidence>
<dbReference type="EMBL" id="BAFF01000005">
    <property type="protein sequence ID" value="GAB52133.1"/>
    <property type="molecule type" value="Genomic_DNA"/>
</dbReference>
<proteinExistence type="predicted"/>
<feature type="domain" description="SIS" evidence="1">
    <location>
        <begin position="33"/>
        <end position="212"/>
    </location>
</feature>
<sequence length="246" mass="25934">MSHAVNAYFEQIQQKLGQLVAAQAVIDRAAAAMADTVQQGRNLFVFGASHAGILAEEMSYRAGGLAIVNPLFSPALMLNVRPLTLTSAVENVEGLGTVMVDSSPLETGDTLIIHSVSGRNAITLDVALAAKARGATVIAITSLETAKRVTSRHSSGQLLADVADITIDNQCDYGDASVSLPGLAQKAAPLSTIMGAAIANSLVLRLCELMLENGEQPPILASANIDGNQQINRDIMNAYRSRIYYL</sequence>
<dbReference type="InterPro" id="IPR046348">
    <property type="entry name" value="SIS_dom_sf"/>
</dbReference>
<protein>
    <recommendedName>
        <fullName evidence="1">SIS domain-containing protein</fullName>
    </recommendedName>
</protein>
<dbReference type="eggNOG" id="COG4821">
    <property type="taxonomic scope" value="Bacteria"/>
</dbReference>
<dbReference type="GO" id="GO:1901135">
    <property type="term" value="P:carbohydrate derivative metabolic process"/>
    <property type="evidence" value="ECO:0007669"/>
    <property type="project" value="InterPro"/>
</dbReference>
<dbReference type="PANTHER" id="PTHR30390:SF7">
    <property type="entry name" value="PHOSPHOHEPTOSE ISOMERASE"/>
    <property type="match status" value="1"/>
</dbReference>
<dbReference type="CDD" id="cd05013">
    <property type="entry name" value="SIS_RpiR"/>
    <property type="match status" value="1"/>
</dbReference>
<organism evidence="2 3">
    <name type="scientific">Atlantibacter hermannii NBRC 105704</name>
    <dbReference type="NCBI Taxonomy" id="1115512"/>
    <lineage>
        <taxon>Bacteria</taxon>
        <taxon>Pseudomonadati</taxon>
        <taxon>Pseudomonadota</taxon>
        <taxon>Gammaproteobacteria</taxon>
        <taxon>Enterobacterales</taxon>
        <taxon>Enterobacteriaceae</taxon>
        <taxon>Atlantibacter</taxon>
    </lineage>
</organism>
<dbReference type="SUPFAM" id="SSF53697">
    <property type="entry name" value="SIS domain"/>
    <property type="match status" value="1"/>
</dbReference>
<dbReference type="InterPro" id="IPR035472">
    <property type="entry name" value="RpiR-like_SIS"/>
</dbReference>
<dbReference type="Gene3D" id="3.40.50.10490">
    <property type="entry name" value="Glucose-6-phosphate isomerase like protein, domain 1"/>
    <property type="match status" value="1"/>
</dbReference>
<evidence type="ECO:0000313" key="3">
    <source>
        <dbReference type="Proteomes" id="UP000010297"/>
    </source>
</evidence>
<evidence type="ECO:0000259" key="1">
    <source>
        <dbReference type="PROSITE" id="PS51464"/>
    </source>
</evidence>
<keyword evidence="3" id="KW-1185">Reference proteome</keyword>
<dbReference type="Pfam" id="PF13580">
    <property type="entry name" value="SIS_2"/>
    <property type="match status" value="1"/>
</dbReference>
<dbReference type="Proteomes" id="UP000010297">
    <property type="component" value="Unassembled WGS sequence"/>
</dbReference>
<dbReference type="PANTHER" id="PTHR30390">
    <property type="entry name" value="SEDOHEPTULOSE 7-PHOSPHATE ISOMERASE / DNAA INITIATOR-ASSOCIATING FACTOR FOR REPLICATION INITIATION"/>
    <property type="match status" value="1"/>
</dbReference>
<dbReference type="InterPro" id="IPR050099">
    <property type="entry name" value="SIS_GmhA/DiaA_subfam"/>
</dbReference>
<dbReference type="PROSITE" id="PS51464">
    <property type="entry name" value="SIS"/>
    <property type="match status" value="1"/>
</dbReference>